<evidence type="ECO:0000313" key="4">
    <source>
        <dbReference type="Proteomes" id="UP001146505"/>
    </source>
</evidence>
<dbReference type="AlphaFoldDB" id="A0A9X3RPY0"/>
<feature type="chain" id="PRO_5040802148" description="Lipoprotein" evidence="2">
    <location>
        <begin position="19"/>
        <end position="242"/>
    </location>
</feature>
<evidence type="ECO:0000256" key="1">
    <source>
        <dbReference type="SAM" id="MobiDB-lite"/>
    </source>
</evidence>
<protein>
    <recommendedName>
        <fullName evidence="5">Lipoprotein</fullName>
    </recommendedName>
</protein>
<comment type="caution">
    <text evidence="3">The sequence shown here is derived from an EMBL/GenBank/DDBJ whole genome shotgun (WGS) entry which is preliminary data.</text>
</comment>
<evidence type="ECO:0000256" key="2">
    <source>
        <dbReference type="SAM" id="SignalP"/>
    </source>
</evidence>
<keyword evidence="2" id="KW-0732">Signal</keyword>
<evidence type="ECO:0000313" key="3">
    <source>
        <dbReference type="EMBL" id="MCZ9304594.1"/>
    </source>
</evidence>
<proteinExistence type="predicted"/>
<feature type="region of interest" description="Disordered" evidence="1">
    <location>
        <begin position="35"/>
        <end position="59"/>
    </location>
</feature>
<gene>
    <name evidence="3" type="ORF">L8U58_03440</name>
</gene>
<feature type="signal peptide" evidence="2">
    <location>
        <begin position="1"/>
        <end position="18"/>
    </location>
</feature>
<name>A0A9X3RPY0_9CORY</name>
<dbReference type="GeneID" id="301812586"/>
<dbReference type="EMBL" id="JAKMUV010000002">
    <property type="protein sequence ID" value="MCZ9304594.1"/>
    <property type="molecule type" value="Genomic_DNA"/>
</dbReference>
<dbReference type="Proteomes" id="UP001146505">
    <property type="component" value="Unassembled WGS sequence"/>
</dbReference>
<keyword evidence="4" id="KW-1185">Reference proteome</keyword>
<dbReference type="RefSeq" id="WP_269954688.1">
    <property type="nucleotide sequence ID" value="NZ_JAKMUV010000002.1"/>
</dbReference>
<organism evidence="3 4">
    <name type="scientific">Corynebacterium macclintockiae</name>
    <dbReference type="NCBI Taxonomy" id="2913501"/>
    <lineage>
        <taxon>Bacteria</taxon>
        <taxon>Bacillati</taxon>
        <taxon>Actinomycetota</taxon>
        <taxon>Actinomycetes</taxon>
        <taxon>Mycobacteriales</taxon>
        <taxon>Corynebacteriaceae</taxon>
        <taxon>Corynebacterium</taxon>
    </lineage>
</organism>
<evidence type="ECO:0008006" key="5">
    <source>
        <dbReference type="Google" id="ProtNLM"/>
    </source>
</evidence>
<dbReference type="PROSITE" id="PS51257">
    <property type="entry name" value="PROKAR_LIPOPROTEIN"/>
    <property type="match status" value="1"/>
</dbReference>
<accession>A0A9X3RPY0</accession>
<sequence length="242" mass="27351">MKRLATSVFLIFFGFAVAACGSGETEQPLNGAFAEADGLSTGESSVDNPGSGAGQGDGRVLKPEGHKGMWFETEPEDPWEHYVWKSQRFVNDRIELPKLTNEGYKSNLSGLPDICDQQVVNRLKEIGFEREGSIENYFDYSCDFFEVKGVEGAFLERMFHVVLDPARPIEQFKSDVSYKVHRDDVVTVENSKRNEKECAIAQNIDGVNFNVENVSWDPKDAVLDKCRYSEYFFQIFDNIAEL</sequence>
<reference evidence="3" key="1">
    <citation type="submission" date="2022-02" db="EMBL/GenBank/DDBJ databases">
        <title>Corynebacterium sp. from urogenital microbiome.</title>
        <authorList>
            <person name="Cappelli E.A."/>
            <person name="Ribeiro T.G."/>
            <person name="Peixe L."/>
        </authorList>
    </citation>
    <scope>NUCLEOTIDE SEQUENCE</scope>
    <source>
        <strain evidence="3">C9Ua_112</strain>
    </source>
</reference>